<evidence type="ECO:0000313" key="4">
    <source>
        <dbReference type="Proteomes" id="UP000067320"/>
    </source>
</evidence>
<dbReference type="Gene3D" id="3.40.50.1240">
    <property type="entry name" value="Phosphoglycerate mutase-like"/>
    <property type="match status" value="1"/>
</dbReference>
<gene>
    <name evidence="1" type="ORF">AFK62_20615</name>
    <name evidence="2" type="ORF">BN137_3658</name>
</gene>
<reference evidence="4" key="3">
    <citation type="submission" date="2015-09" db="EMBL/GenBank/DDBJ databases">
        <title>Cronobacter genome sequencing and assembly.</title>
        <authorList>
            <person name="Descombes P."/>
            <person name="Baert L."/>
            <person name="Ngom-Bru C."/>
            <person name="Barretto C."/>
        </authorList>
    </citation>
    <scope>NUCLEOTIDE SEQUENCE [LARGE SCALE GENOMIC DNA]</scope>
    <source>
        <strain evidence="4">LMG 26250</strain>
        <plasmid evidence="4">pCCO1</plasmid>
    </source>
</reference>
<dbReference type="Proteomes" id="UP000067320">
    <property type="component" value="Plasmid pCCO1"/>
</dbReference>
<keyword evidence="1" id="KW-0614">Plasmid</keyword>
<dbReference type="AlphaFoldDB" id="K8A3U7"/>
<evidence type="ECO:0000313" key="3">
    <source>
        <dbReference type="Proteomes" id="UP000009340"/>
    </source>
</evidence>
<dbReference type="EMBL" id="CP012265">
    <property type="protein sequence ID" value="ALB64956.1"/>
    <property type="molecule type" value="Genomic_DNA"/>
</dbReference>
<keyword evidence="4" id="KW-1185">Reference proteome</keyword>
<dbReference type="SUPFAM" id="SSF53254">
    <property type="entry name" value="Phosphoglycerate mutase-like"/>
    <property type="match status" value="1"/>
</dbReference>
<geneLocation type="plasmid" evidence="1 4">
    <name>pCCO1</name>
</geneLocation>
<reference evidence="2" key="1">
    <citation type="submission" date="2012-07" db="EMBL/GenBank/DDBJ databases">
        <authorList>
            <person name="Cummings C."/>
        </authorList>
    </citation>
    <scope>NUCLEOTIDE SEQUENCE</scope>
    <source>
        <strain evidence="2">1330</strain>
    </source>
</reference>
<dbReference type="Pfam" id="PF00300">
    <property type="entry name" value="His_Phos_1"/>
    <property type="match status" value="1"/>
</dbReference>
<dbReference type="InterPro" id="IPR029033">
    <property type="entry name" value="His_PPase_superfam"/>
</dbReference>
<sequence length="181" mass="19538">MRHGRPDIPDAQRLSARDMRGWITAYDLADTGSSTPPAISRQLATQADIVISSDLPRAMSSLRALGCTPAHTDALYREAELPVCHLGAVKLSPLTWAGLFRVLWLCGMSGDVESLRAAKARAAQAAQNLINLASASDENVLLMGHGIMNRLIASALLSKGWREILKPGKSYWSAGIYRSPT</sequence>
<dbReference type="Proteomes" id="UP000009340">
    <property type="component" value="Unassembled WGS sequence"/>
</dbReference>
<dbReference type="eggNOG" id="COG0406">
    <property type="taxonomic scope" value="Bacteria"/>
</dbReference>
<accession>K8A3U7</accession>
<dbReference type="KEGG" id="ccon:AFK62_20615"/>
<evidence type="ECO:0000313" key="2">
    <source>
        <dbReference type="EMBL" id="CCJ74260.1"/>
    </source>
</evidence>
<dbReference type="PATRIC" id="fig|1073999.7.peg.4315"/>
<reference evidence="1 4" key="4">
    <citation type="journal article" date="2016" name="Genome Announc.">
        <title>Fully Closed Genome Sequences of Five Type Strains of the Genus Cronobacter and One Cronobacter sakazakii Strain.</title>
        <authorList>
            <person name="Moine D."/>
            <person name="Kassam M."/>
            <person name="Baert L."/>
            <person name="Tang Y."/>
            <person name="Barretto C."/>
            <person name="Ngom Bru C."/>
            <person name="Klijn A."/>
            <person name="Descombes P."/>
        </authorList>
    </citation>
    <scope>NUCLEOTIDE SEQUENCE [LARGE SCALE GENOMIC DNA]</scope>
    <source>
        <strain evidence="1 4">LMG 26250</strain>
    </source>
</reference>
<name>K8A3U7_9ENTR</name>
<dbReference type="InterPro" id="IPR013078">
    <property type="entry name" value="His_Pase_superF_clade-1"/>
</dbReference>
<proteinExistence type="predicted"/>
<evidence type="ECO:0000313" key="1">
    <source>
        <dbReference type="EMBL" id="ALB64956.1"/>
    </source>
</evidence>
<dbReference type="EMBL" id="CAKW01000131">
    <property type="protein sequence ID" value="CCJ74260.1"/>
    <property type="molecule type" value="Genomic_DNA"/>
</dbReference>
<organism evidence="2 3">
    <name type="scientific">Cronobacter condimenti 1330</name>
    <dbReference type="NCBI Taxonomy" id="1073999"/>
    <lineage>
        <taxon>Bacteria</taxon>
        <taxon>Pseudomonadati</taxon>
        <taxon>Pseudomonadota</taxon>
        <taxon>Gammaproteobacteria</taxon>
        <taxon>Enterobacterales</taxon>
        <taxon>Enterobacteriaceae</taxon>
        <taxon>Cronobacter</taxon>
    </lineage>
</organism>
<protein>
    <submittedName>
        <fullName evidence="1">Phosphoglycerate mutase</fullName>
    </submittedName>
</protein>
<reference evidence="4" key="2">
    <citation type="submission" date="2015-07" db="EMBL/GenBank/DDBJ databases">
        <authorList>
            <person name="Moine D."/>
            <person name="Kassam M."/>
        </authorList>
    </citation>
    <scope>NUCLEOTIDE SEQUENCE [LARGE SCALE GENOMIC DNA]</scope>
    <source>
        <strain evidence="4">LMG 26250</strain>
        <plasmid evidence="4">pCCO1</plasmid>
    </source>
</reference>